<dbReference type="SUPFAM" id="SSF88659">
    <property type="entry name" value="Sigma3 and sigma4 domains of RNA polymerase sigma factors"/>
    <property type="match status" value="1"/>
</dbReference>
<dbReference type="Gene3D" id="1.10.10.10">
    <property type="entry name" value="Winged helix-like DNA-binding domain superfamily/Winged helix DNA-binding domain"/>
    <property type="match status" value="1"/>
</dbReference>
<dbReference type="InterPro" id="IPR036388">
    <property type="entry name" value="WH-like_DNA-bd_sf"/>
</dbReference>
<dbReference type="InterPro" id="IPR013249">
    <property type="entry name" value="RNA_pol_sigma70_r4_t2"/>
</dbReference>
<dbReference type="GO" id="GO:0003677">
    <property type="term" value="F:DNA binding"/>
    <property type="evidence" value="ECO:0007669"/>
    <property type="project" value="UniProtKB-KW"/>
</dbReference>
<dbReference type="CDD" id="cd06171">
    <property type="entry name" value="Sigma70_r4"/>
    <property type="match status" value="1"/>
</dbReference>
<dbReference type="NCBIfam" id="TIGR02937">
    <property type="entry name" value="sigma70-ECF"/>
    <property type="match status" value="1"/>
</dbReference>
<keyword evidence="2" id="KW-0731">Sigma factor</keyword>
<dbReference type="GO" id="GO:0006352">
    <property type="term" value="P:DNA-templated transcription initiation"/>
    <property type="evidence" value="ECO:0007669"/>
    <property type="project" value="InterPro"/>
</dbReference>
<accession>A0AAX2KQB5</accession>
<evidence type="ECO:0000259" key="5">
    <source>
        <dbReference type="Pfam" id="PF08281"/>
    </source>
</evidence>
<dbReference type="EMBL" id="UGIX01000001">
    <property type="protein sequence ID" value="STP65328.1"/>
    <property type="molecule type" value="Genomic_DNA"/>
</dbReference>
<evidence type="ECO:0000313" key="7">
    <source>
        <dbReference type="Proteomes" id="UP000254396"/>
    </source>
</evidence>
<sequence length="126" mass="15275">MTKEYWVAVLEQEDRLISNSDRKFRYYCYSLENMSEELAFQERTVYIQEDIVFRSLEQDFMDSVQNEHLSAALSRLTDRQRRVIELHFWQGYQYKEIAVILGCDPSAVTRLLQRAFKQIRIYFLSR</sequence>
<proteinExistence type="predicted"/>
<evidence type="ECO:0000256" key="2">
    <source>
        <dbReference type="ARBA" id="ARBA00023082"/>
    </source>
</evidence>
<dbReference type="InterPro" id="IPR014284">
    <property type="entry name" value="RNA_pol_sigma-70_dom"/>
</dbReference>
<dbReference type="PANTHER" id="PTHR30385">
    <property type="entry name" value="SIGMA FACTOR F FLAGELLAR"/>
    <property type="match status" value="1"/>
</dbReference>
<evidence type="ECO:0000313" key="6">
    <source>
        <dbReference type="EMBL" id="STP65328.1"/>
    </source>
</evidence>
<dbReference type="RefSeq" id="WP_002368678.1">
    <property type="nucleotide sequence ID" value="NZ_CP039296.1"/>
</dbReference>
<dbReference type="Proteomes" id="UP000254396">
    <property type="component" value="Unassembled WGS sequence"/>
</dbReference>
<name>A0AAX2KQB5_ENTFL</name>
<dbReference type="Pfam" id="PF08281">
    <property type="entry name" value="Sigma70_r4_2"/>
    <property type="match status" value="1"/>
</dbReference>
<evidence type="ECO:0000256" key="3">
    <source>
        <dbReference type="ARBA" id="ARBA00023125"/>
    </source>
</evidence>
<keyword evidence="4" id="KW-0804">Transcription</keyword>
<dbReference type="InterPro" id="IPR013324">
    <property type="entry name" value="RNA_pol_sigma_r3/r4-like"/>
</dbReference>
<dbReference type="GO" id="GO:0016987">
    <property type="term" value="F:sigma factor activity"/>
    <property type="evidence" value="ECO:0007669"/>
    <property type="project" value="UniProtKB-KW"/>
</dbReference>
<comment type="caution">
    <text evidence="6">The sequence shown here is derived from an EMBL/GenBank/DDBJ whole genome shotgun (WGS) entry which is preliminary data.</text>
</comment>
<gene>
    <name evidence="6" type="ORF">NCTC13379_01560</name>
</gene>
<feature type="domain" description="RNA polymerase sigma factor 70 region 4 type 2" evidence="5">
    <location>
        <begin position="69"/>
        <end position="118"/>
    </location>
</feature>
<protein>
    <submittedName>
        <fullName evidence="6">RNA polymerase sigma factor SigX</fullName>
    </submittedName>
</protein>
<keyword evidence="1" id="KW-0805">Transcription regulation</keyword>
<dbReference type="AlphaFoldDB" id="A0AAX2KQB5"/>
<organism evidence="6 7">
    <name type="scientific">Enterococcus faecalis</name>
    <name type="common">Streptococcus faecalis</name>
    <dbReference type="NCBI Taxonomy" id="1351"/>
    <lineage>
        <taxon>Bacteria</taxon>
        <taxon>Bacillati</taxon>
        <taxon>Bacillota</taxon>
        <taxon>Bacilli</taxon>
        <taxon>Lactobacillales</taxon>
        <taxon>Enterococcaceae</taxon>
        <taxon>Enterococcus</taxon>
    </lineage>
</organism>
<evidence type="ECO:0000256" key="4">
    <source>
        <dbReference type="ARBA" id="ARBA00023163"/>
    </source>
</evidence>
<keyword evidence="3" id="KW-0238">DNA-binding</keyword>
<reference evidence="6 7" key="1">
    <citation type="submission" date="2018-06" db="EMBL/GenBank/DDBJ databases">
        <authorList>
            <consortium name="Pathogen Informatics"/>
            <person name="Doyle S."/>
        </authorList>
    </citation>
    <scope>NUCLEOTIDE SEQUENCE [LARGE SCALE GENOMIC DNA]</scope>
    <source>
        <strain evidence="6 7">NCTC13379</strain>
    </source>
</reference>
<evidence type="ECO:0000256" key="1">
    <source>
        <dbReference type="ARBA" id="ARBA00023015"/>
    </source>
</evidence>